<evidence type="ECO:0000313" key="1">
    <source>
        <dbReference type="EMBL" id="DAD75135.1"/>
    </source>
</evidence>
<name>A0A8S5LZA6_9CAUD</name>
<organism evidence="1">
    <name type="scientific">Siphoviridae sp. cthqG28</name>
    <dbReference type="NCBI Taxonomy" id="2826427"/>
    <lineage>
        <taxon>Viruses</taxon>
        <taxon>Duplodnaviria</taxon>
        <taxon>Heunggongvirae</taxon>
        <taxon>Uroviricota</taxon>
        <taxon>Caudoviricetes</taxon>
    </lineage>
</organism>
<dbReference type="EMBL" id="BK014774">
    <property type="protein sequence ID" value="DAD75135.1"/>
    <property type="molecule type" value="Genomic_DNA"/>
</dbReference>
<accession>A0A8S5LZA6</accession>
<reference evidence="1" key="1">
    <citation type="journal article" date="2021" name="Proc. Natl. Acad. Sci. U.S.A.">
        <title>A Catalog of Tens of Thousands of Viruses from Human Metagenomes Reveals Hidden Associations with Chronic Diseases.</title>
        <authorList>
            <person name="Tisza M.J."/>
            <person name="Buck C.B."/>
        </authorList>
    </citation>
    <scope>NUCLEOTIDE SEQUENCE</scope>
    <source>
        <strain evidence="1">CthqG28</strain>
    </source>
</reference>
<protein>
    <submittedName>
        <fullName evidence="1">InsA C-terminal domain</fullName>
    </submittedName>
</protein>
<sequence>MKAYSSFSWEQKEKIYSLARAGVSDEALCERYDVDEAILLRMYDEVLCELQRRRGYSGLKTINDFFRNVELNNDEGGDL</sequence>
<proteinExistence type="predicted"/>